<dbReference type="AlphaFoldDB" id="A0A068XUB9"/>
<dbReference type="GO" id="GO:0031490">
    <property type="term" value="F:chromatin DNA binding"/>
    <property type="evidence" value="ECO:0007669"/>
    <property type="project" value="TreeGrafter"/>
</dbReference>
<dbReference type="Pfam" id="PF03020">
    <property type="entry name" value="LEM"/>
    <property type="match status" value="1"/>
</dbReference>
<keyword evidence="2 7" id="KW-0812">Transmembrane</keyword>
<dbReference type="STRING" id="6211.A0A068XUB9"/>
<dbReference type="EMBL" id="LN902841">
    <property type="protein sequence ID" value="CDS35922.1"/>
    <property type="molecule type" value="Genomic_DNA"/>
</dbReference>
<feature type="region of interest" description="Disordered" evidence="6">
    <location>
        <begin position="1"/>
        <end position="74"/>
    </location>
</feature>
<dbReference type="OrthoDB" id="6363067at2759"/>
<gene>
    <name evidence="9" type="ORF">EmuJ_001188000</name>
</gene>
<evidence type="ECO:0000256" key="3">
    <source>
        <dbReference type="ARBA" id="ARBA00022989"/>
    </source>
</evidence>
<dbReference type="InterPro" id="IPR012677">
    <property type="entry name" value="Nucleotide-bd_a/b_plait_sf"/>
</dbReference>
<sequence length="704" mass="78517">MQALSDDELRDELKANGYEPGPITPATRQVYERKLERLLKDNKTGSKIPRSDQAKRSESIKAEDGFPPGPSSRSVNQAAFLSATRVDGPNNSLKSDSRRQFSNTSLRDSFMGSAFTPQQNPGHTPNAGVRSPLRTANTDVLRDSLNLTNAGLGMRPRNLTSSPATTQLNYQDGGSIPSSSSLSPARGISASHGYDPRITSHERSYLSGWVPRTSNLGSTILSDDSNLAPDGIVHRAYQSDKMSNYRQLLSEESFERSFCSKIFNFSLGNQVPNLILFCGIVLLAVIVSSYLLLKDKHSNVGRIADLQKVVCLPEEHSERRMVAVLSRPSCINSQDLPPVLKIVHSLFEILSRFAGEHFCGESVESSRMEVETAKRLVESYFANHPAASVPVDQVDALWSSVLIIITEVGQRHLQIAAYDANGQPSPDWSNVVELESLRPYIPGGCRLRLLTNSVLHFLSNLLWLLFILSAVGGFCYVIYRIKQSQQNRTKKRTMRIREIVREVSCILQQQLQHRKSNPTEPPYVPVSMIKERLSHTNPDLAELWTEVEHYVHLVEGSILVQEWRGVGETWQWQAGSGWQGSALLGKSQNLPFTTPPTECLKVRNMFTTDLMDVSAKRRLIRELLNRVAMCGPILHIGLDSQNNQGLVYIKCASPVVAGRVFEAINANYFDSHLLTVKFLRASKYHLRFPDAHNAVTPLNVADFE</sequence>
<dbReference type="GO" id="GO:0031965">
    <property type="term" value="C:nuclear membrane"/>
    <property type="evidence" value="ECO:0007669"/>
    <property type="project" value="UniProtKB-SubCell"/>
</dbReference>
<dbReference type="SMART" id="SM00540">
    <property type="entry name" value="LEM"/>
    <property type="match status" value="1"/>
</dbReference>
<keyword evidence="5" id="KW-0539">Nucleus</keyword>
<evidence type="ECO:0000313" key="10">
    <source>
        <dbReference type="Proteomes" id="UP000017246"/>
    </source>
</evidence>
<feature type="region of interest" description="Disordered" evidence="6">
    <location>
        <begin position="109"/>
        <end position="132"/>
    </location>
</feature>
<keyword evidence="4 7" id="KW-0472">Membrane</keyword>
<evidence type="ECO:0000256" key="6">
    <source>
        <dbReference type="SAM" id="MobiDB-lite"/>
    </source>
</evidence>
<dbReference type="OMA" id="WTEVEHY"/>
<accession>A0A068XUB9</accession>
<dbReference type="InterPro" id="IPR018996">
    <property type="entry name" value="Man1/Src1-like_C"/>
</dbReference>
<evidence type="ECO:0000259" key="8">
    <source>
        <dbReference type="PROSITE" id="PS50954"/>
    </source>
</evidence>
<feature type="region of interest" description="Disordered" evidence="6">
    <location>
        <begin position="149"/>
        <end position="195"/>
    </location>
</feature>
<feature type="domain" description="LEM" evidence="8">
    <location>
        <begin position="1"/>
        <end position="42"/>
    </location>
</feature>
<dbReference type="FunFam" id="1.10.720.40:FF:000001">
    <property type="entry name" value="LEM domain containing 2, isoform CRA_a"/>
    <property type="match status" value="1"/>
</dbReference>
<dbReference type="PANTHER" id="PTHR13428:SF12">
    <property type="entry name" value="INNER NUCLEAR MEMBRANE PROTEIN MAN1"/>
    <property type="match status" value="1"/>
</dbReference>
<feature type="compositionally biased region" description="Low complexity" evidence="6">
    <location>
        <begin position="174"/>
        <end position="191"/>
    </location>
</feature>
<dbReference type="Proteomes" id="UP000017246">
    <property type="component" value="Unassembled WGS sequence"/>
</dbReference>
<keyword evidence="10" id="KW-1185">Reference proteome</keyword>
<comment type="subcellular location">
    <subcellularLocation>
        <location evidence="1">Nucleus membrane</location>
    </subcellularLocation>
</comment>
<evidence type="ECO:0000256" key="2">
    <source>
        <dbReference type="ARBA" id="ARBA00022692"/>
    </source>
</evidence>
<dbReference type="Pfam" id="PF09402">
    <property type="entry name" value="MSC"/>
    <property type="match status" value="1"/>
</dbReference>
<dbReference type="SUPFAM" id="SSF63451">
    <property type="entry name" value="LEM domain"/>
    <property type="match status" value="1"/>
</dbReference>
<evidence type="ECO:0000256" key="1">
    <source>
        <dbReference type="ARBA" id="ARBA00004126"/>
    </source>
</evidence>
<name>A0A068XUB9_ECHMU</name>
<dbReference type="Gene3D" id="3.30.70.330">
    <property type="match status" value="1"/>
</dbReference>
<dbReference type="GO" id="GO:0030514">
    <property type="term" value="P:negative regulation of BMP signaling pathway"/>
    <property type="evidence" value="ECO:0007669"/>
    <property type="project" value="TreeGrafter"/>
</dbReference>
<feature type="compositionally biased region" description="Acidic residues" evidence="6">
    <location>
        <begin position="1"/>
        <end position="10"/>
    </location>
</feature>
<protein>
    <submittedName>
        <fullName evidence="9">Inner nuclear membrane protein man1</fullName>
    </submittedName>
</protein>
<dbReference type="Gene3D" id="1.10.720.40">
    <property type="match status" value="1"/>
</dbReference>
<evidence type="ECO:0000256" key="7">
    <source>
        <dbReference type="SAM" id="Phobius"/>
    </source>
</evidence>
<dbReference type="eggNOG" id="KOG0147">
    <property type="taxonomic scope" value="Eukaryota"/>
</dbReference>
<dbReference type="InterPro" id="IPR011015">
    <property type="entry name" value="LEM/LEM-like_dom_sf"/>
</dbReference>
<organism evidence="9 10">
    <name type="scientific">Echinococcus multilocularis</name>
    <name type="common">Fox tapeworm</name>
    <dbReference type="NCBI Taxonomy" id="6211"/>
    <lineage>
        <taxon>Eukaryota</taxon>
        <taxon>Metazoa</taxon>
        <taxon>Spiralia</taxon>
        <taxon>Lophotrochozoa</taxon>
        <taxon>Platyhelminthes</taxon>
        <taxon>Cestoda</taxon>
        <taxon>Eucestoda</taxon>
        <taxon>Cyclophyllidea</taxon>
        <taxon>Taeniidae</taxon>
        <taxon>Echinococcus</taxon>
    </lineage>
</organism>
<dbReference type="GO" id="GO:0006998">
    <property type="term" value="P:nuclear envelope organization"/>
    <property type="evidence" value="ECO:0007669"/>
    <property type="project" value="TreeGrafter"/>
</dbReference>
<reference evidence="9" key="2">
    <citation type="submission" date="2015-11" db="EMBL/GenBank/DDBJ databases">
        <authorList>
            <person name="Zhang Y."/>
            <person name="Guo Z."/>
        </authorList>
    </citation>
    <scope>NUCLEOTIDE SEQUENCE</scope>
</reference>
<feature type="compositionally biased region" description="Polar residues" evidence="6">
    <location>
        <begin position="158"/>
        <end position="172"/>
    </location>
</feature>
<evidence type="ECO:0000256" key="5">
    <source>
        <dbReference type="ARBA" id="ARBA00023242"/>
    </source>
</evidence>
<dbReference type="InterPro" id="IPR003887">
    <property type="entry name" value="LEM_dom"/>
</dbReference>
<reference evidence="9" key="1">
    <citation type="journal article" date="2013" name="Nature">
        <title>The genomes of four tapeworm species reveal adaptations to parasitism.</title>
        <authorList>
            <person name="Tsai I.J."/>
            <person name="Zarowiecki M."/>
            <person name="Holroyd N."/>
            <person name="Garciarrubio A."/>
            <person name="Sanchez-Flores A."/>
            <person name="Brooks K.L."/>
            <person name="Tracey A."/>
            <person name="Bobes R.J."/>
            <person name="Fragoso G."/>
            <person name="Sciutto E."/>
            <person name="Aslett M."/>
            <person name="Beasley H."/>
            <person name="Bennett H.M."/>
            <person name="Cai J."/>
            <person name="Camicia F."/>
            <person name="Clark R."/>
            <person name="Cucher M."/>
            <person name="De Silva N."/>
            <person name="Day T.A."/>
            <person name="Deplazes P."/>
            <person name="Estrada K."/>
            <person name="Fernandez C."/>
            <person name="Holland P.W."/>
            <person name="Hou J."/>
            <person name="Hu S."/>
            <person name="Huckvale T."/>
            <person name="Hung S.S."/>
            <person name="Kamenetzky L."/>
            <person name="Keane J.A."/>
            <person name="Kiss F."/>
            <person name="Koziol U."/>
            <person name="Lambert O."/>
            <person name="Liu K."/>
            <person name="Luo X."/>
            <person name="Luo Y."/>
            <person name="Macchiaroli N."/>
            <person name="Nichol S."/>
            <person name="Paps J."/>
            <person name="Parkinson J."/>
            <person name="Pouchkina-Stantcheva N."/>
            <person name="Riddiford N."/>
            <person name="Rosenzvit M."/>
            <person name="Salinas G."/>
            <person name="Wasmuth J.D."/>
            <person name="Zamanian M."/>
            <person name="Zheng Y."/>
            <person name="Cai X."/>
            <person name="Soberon X."/>
            <person name="Olson P.D."/>
            <person name="Laclette J.P."/>
            <person name="Brehm K."/>
            <person name="Berriman M."/>
            <person name="Garciarrubio A."/>
            <person name="Bobes R.J."/>
            <person name="Fragoso G."/>
            <person name="Sanchez-Flores A."/>
            <person name="Estrada K."/>
            <person name="Cevallos M.A."/>
            <person name="Morett E."/>
            <person name="Gonzalez V."/>
            <person name="Portillo T."/>
            <person name="Ochoa-Leyva A."/>
            <person name="Jose M.V."/>
            <person name="Sciutto E."/>
            <person name="Landa A."/>
            <person name="Jimenez L."/>
            <person name="Valdes V."/>
            <person name="Carrero J.C."/>
            <person name="Larralde C."/>
            <person name="Morales-Montor J."/>
            <person name="Limon-Lason J."/>
            <person name="Soberon X."/>
            <person name="Laclette J.P."/>
        </authorList>
    </citation>
    <scope>NUCLEOTIDE SEQUENCE [LARGE SCALE GENOMIC DNA]</scope>
</reference>
<dbReference type="InterPro" id="IPR052277">
    <property type="entry name" value="INM_ESCRT-Associated"/>
</dbReference>
<evidence type="ECO:0000256" key="4">
    <source>
        <dbReference type="ARBA" id="ARBA00023136"/>
    </source>
</evidence>
<proteinExistence type="predicted"/>
<feature type="transmembrane region" description="Helical" evidence="7">
    <location>
        <begin position="274"/>
        <end position="293"/>
    </location>
</feature>
<evidence type="ECO:0000313" key="9">
    <source>
        <dbReference type="EMBL" id="CDS35922.1"/>
    </source>
</evidence>
<keyword evidence="3 7" id="KW-1133">Transmembrane helix</keyword>
<dbReference type="PROSITE" id="PS50954">
    <property type="entry name" value="LEM"/>
    <property type="match status" value="1"/>
</dbReference>
<dbReference type="PANTHER" id="PTHR13428">
    <property type="entry name" value="INNER NUCLEAR MEMBRANE PROTEIN MAN1 LEM DOMAIN CONTAINING PROTEIN"/>
    <property type="match status" value="1"/>
</dbReference>
<feature type="compositionally biased region" description="Basic and acidic residues" evidence="6">
    <location>
        <begin position="30"/>
        <end position="64"/>
    </location>
</feature>
<feature type="transmembrane region" description="Helical" evidence="7">
    <location>
        <begin position="457"/>
        <end position="479"/>
    </location>
</feature>
<dbReference type="CDD" id="cd12934">
    <property type="entry name" value="LEM"/>
    <property type="match status" value="1"/>
</dbReference>